<accession>A0A158R551</accession>
<dbReference type="GO" id="GO:0016274">
    <property type="term" value="F:protein-arginine N-methyltransferase activity"/>
    <property type="evidence" value="ECO:0007669"/>
    <property type="project" value="InterPro"/>
</dbReference>
<feature type="domain" description="PRMT5 oligomerisation" evidence="10">
    <location>
        <begin position="491"/>
        <end position="691"/>
    </location>
</feature>
<proteinExistence type="inferred from homology"/>
<dbReference type="Gene3D" id="3.20.20.150">
    <property type="entry name" value="Divalent-metal-dependent TIM barrel enzymes"/>
    <property type="match status" value="1"/>
</dbReference>
<evidence type="ECO:0000259" key="8">
    <source>
        <dbReference type="Pfam" id="PF05185"/>
    </source>
</evidence>
<evidence type="ECO:0000256" key="4">
    <source>
        <dbReference type="PIRNR" id="PIRNR015894"/>
    </source>
</evidence>
<evidence type="ECO:0000256" key="2">
    <source>
        <dbReference type="ARBA" id="ARBA00022679"/>
    </source>
</evidence>
<dbReference type="WBParaSite" id="SMUV_0000551001-mRNA-1">
    <property type="protein sequence ID" value="SMUV_0000551001-mRNA-1"/>
    <property type="gene ID" value="SMUV_0000551001"/>
</dbReference>
<dbReference type="InterPro" id="IPR029063">
    <property type="entry name" value="SAM-dependent_MTases_sf"/>
</dbReference>
<dbReference type="InterPro" id="IPR007857">
    <property type="entry name" value="Arg_MeTrfase_PRMT5"/>
</dbReference>
<evidence type="ECO:0000313" key="11">
    <source>
        <dbReference type="Proteomes" id="UP000046393"/>
    </source>
</evidence>
<feature type="domain" description="PRMT5 TIM barrel" evidence="9">
    <location>
        <begin position="40"/>
        <end position="288"/>
    </location>
</feature>
<dbReference type="PANTHER" id="PTHR10738:SF0">
    <property type="entry name" value="PROTEIN ARGININE N-METHYLTRANSFERASE 5"/>
    <property type="match status" value="1"/>
</dbReference>
<dbReference type="AlphaFoldDB" id="A0A158R551"/>
<dbReference type="Pfam" id="PF17286">
    <property type="entry name" value="PRMT5_C"/>
    <property type="match status" value="1"/>
</dbReference>
<feature type="binding site" evidence="6">
    <location>
        <position position="335"/>
    </location>
    <ligand>
        <name>S-adenosyl-L-methionine</name>
        <dbReference type="ChEBI" id="CHEBI:59789"/>
    </ligand>
</feature>
<dbReference type="GO" id="GO:0006355">
    <property type="term" value="P:regulation of DNA-templated transcription"/>
    <property type="evidence" value="ECO:0007669"/>
    <property type="project" value="TreeGrafter"/>
</dbReference>
<dbReference type="InterPro" id="IPR035247">
    <property type="entry name" value="PRMT5_TIM"/>
</dbReference>
<dbReference type="Gene3D" id="2.70.160.11">
    <property type="entry name" value="Hnrnp arginine n-methyltransferase1"/>
    <property type="match status" value="1"/>
</dbReference>
<dbReference type="InterPro" id="IPR035248">
    <property type="entry name" value="PRMT5_C"/>
</dbReference>
<protein>
    <recommendedName>
        <fullName evidence="4">Protein arginine N-methyltransferase</fullName>
    </recommendedName>
</protein>
<dbReference type="InterPro" id="IPR035075">
    <property type="entry name" value="PRMT5"/>
</dbReference>
<feature type="active site" description="Proton donor/acceptor" evidence="5">
    <location>
        <position position="468"/>
    </location>
</feature>
<dbReference type="GO" id="GO:0005634">
    <property type="term" value="C:nucleus"/>
    <property type="evidence" value="ECO:0007669"/>
    <property type="project" value="TreeGrafter"/>
</dbReference>
<feature type="binding site" evidence="6">
    <location>
        <begin position="344"/>
        <end position="345"/>
    </location>
    <ligand>
        <name>S-adenosyl-L-methionine</name>
        <dbReference type="ChEBI" id="CHEBI:59789"/>
    </ligand>
</feature>
<reference evidence="12" key="1">
    <citation type="submission" date="2016-04" db="UniProtKB">
        <authorList>
            <consortium name="WormBaseParasite"/>
        </authorList>
    </citation>
    <scope>IDENTIFICATION</scope>
</reference>
<organism evidence="11 12">
    <name type="scientific">Syphacia muris</name>
    <dbReference type="NCBI Taxonomy" id="451379"/>
    <lineage>
        <taxon>Eukaryota</taxon>
        <taxon>Metazoa</taxon>
        <taxon>Ecdysozoa</taxon>
        <taxon>Nematoda</taxon>
        <taxon>Chromadorea</taxon>
        <taxon>Rhabditida</taxon>
        <taxon>Spirurina</taxon>
        <taxon>Oxyuridomorpha</taxon>
        <taxon>Oxyuroidea</taxon>
        <taxon>Oxyuridae</taxon>
        <taxon>Syphacia</taxon>
    </lineage>
</organism>
<dbReference type="GO" id="GO:0005829">
    <property type="term" value="C:cytosol"/>
    <property type="evidence" value="ECO:0007669"/>
    <property type="project" value="TreeGrafter"/>
</dbReference>
<dbReference type="Gene3D" id="3.40.50.150">
    <property type="entry name" value="Vaccinia Virus protein VP39"/>
    <property type="match status" value="1"/>
</dbReference>
<evidence type="ECO:0000259" key="10">
    <source>
        <dbReference type="Pfam" id="PF17286"/>
    </source>
</evidence>
<feature type="binding site" evidence="6">
    <location>
        <begin position="437"/>
        <end position="438"/>
    </location>
    <ligand>
        <name>S-adenosyl-L-methionine</name>
        <dbReference type="ChEBI" id="CHEBI:59789"/>
    </ligand>
</feature>
<dbReference type="STRING" id="451379.A0A158R551"/>
<dbReference type="InterPro" id="IPR025799">
    <property type="entry name" value="Arg_MeTrfase"/>
</dbReference>
<dbReference type="Pfam" id="PF17285">
    <property type="entry name" value="PRMT5_TIM"/>
    <property type="match status" value="1"/>
</dbReference>
<evidence type="ECO:0000256" key="5">
    <source>
        <dbReference type="PIRSR" id="PIRSR015894-1"/>
    </source>
</evidence>
<dbReference type="PROSITE" id="PS51678">
    <property type="entry name" value="SAM_MT_PRMT"/>
    <property type="match status" value="1"/>
</dbReference>
<name>A0A158R551_9BILA</name>
<dbReference type="Proteomes" id="UP000046393">
    <property type="component" value="Unplaced"/>
</dbReference>
<dbReference type="GO" id="GO:0032259">
    <property type="term" value="P:methylation"/>
    <property type="evidence" value="ECO:0007669"/>
    <property type="project" value="UniProtKB-KW"/>
</dbReference>
<feature type="active site" description="Proton donor/acceptor" evidence="5">
    <location>
        <position position="459"/>
    </location>
</feature>
<dbReference type="PIRSF" id="PIRSF015894">
    <property type="entry name" value="Skb1_MeTrfase"/>
    <property type="match status" value="1"/>
</dbReference>
<evidence type="ECO:0000256" key="3">
    <source>
        <dbReference type="ARBA" id="ARBA00022691"/>
    </source>
</evidence>
<sequence length="693" mass="79591">MYCDYETSQVTAMVGWVGTDIDGNNDRRIPVYSSMIGASGYHFINYPIGGIERANWRFGRSTKPPPIDLPDLQLTSHLWSTYVIGRISPWIDCDSSDPSIAELSIIEIEKELSYMCYMPMRVVTIELKHRDSPNLAKVITKWLWTKPMNFSIWVFVPTDENCLAVSENTDSRDIWSIWADFRTLCTNYPMDKFAVGLRICADLADEFLEPRLYKRWNAEQLRCFWIDTDIFTTDLQFNSLSIPPAHLRLLSDLFVSMSQRPMICPVGDKSTSDNLRRQYVDAIKRLYNEKVAYAKKHRNEEKEFVLFEFLGHPEYINTLQVPLQPLADNLDSSTYSTFEEDRVKYEMYRGAILKAIPDVINVANGSREAVIMLLGAGRGPLMQIIIECEAKYNESLECSKRVRFKLIAVEKNANAIVTLRFLNQIRWYNRVTLVESDMRDLPSKVKSGQLPQPDLIVSELLGSFGDNELSPECLDGVTDMLLPTTISIPSSYTSYVAPIQSVRMHQKVRCCSDSSVFNKGLPKHGRLMPQLQEDGSYVIPQHSGISPFDEVYVVNLRSICLLADPQPVFTFNHPNFEKHSNEKSSIIRFHIDMQSELMGFAGYFEADLYGGVKLSIVPKTHSKSMNSWFPALIPLRELIRLQSRAQVIFHIERKSDGDGVWYEWFVEYKENDDAELKRTTVQNKDGLSYYMHL</sequence>
<feature type="binding site" evidence="6">
    <location>
        <position position="410"/>
    </location>
    <ligand>
        <name>S-adenosyl-L-methionine</name>
        <dbReference type="ChEBI" id="CHEBI:59789"/>
    </ligand>
</feature>
<feature type="domain" description="PRMT5 arginine-N-methyltransferase" evidence="8">
    <location>
        <begin position="314"/>
        <end position="488"/>
    </location>
</feature>
<evidence type="ECO:0000259" key="9">
    <source>
        <dbReference type="Pfam" id="PF17285"/>
    </source>
</evidence>
<keyword evidence="3 4" id="KW-0949">S-adenosyl-L-methionine</keyword>
<feature type="site" description="Critical for specifying symmetric addition of methyl groups" evidence="7">
    <location>
        <position position="338"/>
    </location>
</feature>
<comment type="similarity">
    <text evidence="4">Belongs to the class I-like SAM-binding methyltransferase superfamily.</text>
</comment>
<evidence type="ECO:0000256" key="7">
    <source>
        <dbReference type="PIRSR" id="PIRSR015894-3"/>
    </source>
</evidence>
<keyword evidence="2 4" id="KW-0808">Transferase</keyword>
<keyword evidence="11" id="KW-1185">Reference proteome</keyword>
<dbReference type="Pfam" id="PF05185">
    <property type="entry name" value="PRMT5"/>
    <property type="match status" value="1"/>
</dbReference>
<dbReference type="FunFam" id="2.70.160.11:FF:000028">
    <property type="entry name" value="Protein arginine N-methyltransferase 5"/>
    <property type="match status" value="1"/>
</dbReference>
<evidence type="ECO:0000313" key="12">
    <source>
        <dbReference type="WBParaSite" id="SMUV_0000551001-mRNA-1"/>
    </source>
</evidence>
<dbReference type="PANTHER" id="PTHR10738">
    <property type="entry name" value="PROTEIN ARGININE N-METHYLTRANSFERASE 5"/>
    <property type="match status" value="1"/>
</dbReference>
<dbReference type="SUPFAM" id="SSF53335">
    <property type="entry name" value="S-adenosyl-L-methionine-dependent methyltransferases"/>
    <property type="match status" value="1"/>
</dbReference>
<keyword evidence="1 4" id="KW-0489">Methyltransferase</keyword>
<evidence type="ECO:0000256" key="1">
    <source>
        <dbReference type="ARBA" id="ARBA00022603"/>
    </source>
</evidence>
<evidence type="ECO:0000256" key="6">
    <source>
        <dbReference type="PIRSR" id="PIRSR015894-2"/>
    </source>
</evidence>